<dbReference type="Gramene" id="ESQ31658">
    <property type="protein sequence ID" value="ESQ31658"/>
    <property type="gene ID" value="EUTSA_v10005275mg"/>
</dbReference>
<dbReference type="Proteomes" id="UP000030689">
    <property type="component" value="Unassembled WGS sequence"/>
</dbReference>
<accession>V4KWC5</accession>
<evidence type="ECO:0000256" key="1">
    <source>
        <dbReference type="SAM" id="MobiDB-lite"/>
    </source>
</evidence>
<keyword evidence="4" id="KW-1185">Reference proteome</keyword>
<name>V4KWC5_EUTSA</name>
<dbReference type="SUPFAM" id="SSF81383">
    <property type="entry name" value="F-box domain"/>
    <property type="match status" value="1"/>
</dbReference>
<dbReference type="PANTHER" id="PTHR31111">
    <property type="entry name" value="BNAA05G37150D PROTEIN-RELATED"/>
    <property type="match status" value="1"/>
</dbReference>
<dbReference type="NCBIfam" id="TIGR01640">
    <property type="entry name" value="F_box_assoc_1"/>
    <property type="match status" value="1"/>
</dbReference>
<sequence length="426" mass="48391">MVMFLALVSSLQRKKRLSTTKRRGNVKRRRQGDVLVAPEKIPLELQIEIMTRLLGKSLMSFKCLSKFWSCFIRSRYFSNLCLTVASPQRPPRVYMSLVDHQACDSKEEVCHNPQKARLLSLSSSSSSDSADESLEPDLTIPGMGGQDMVVLRGLILYTVCRKAIIYNPATRQSVTLPAVKSDIFAQEESEKHVNYFLGHDPVLDQYKVVCTAVTWSEVDDFETLNSEHWVFVLEAGGSWKKVEFDQQPHIPTKLGLCINGVIYYLASTWTSSEFVISFDVRSEEFNMVQTPGLGKYVGFIEYVGKPTVFDHTHLRQNGLVDLWVMEDDGGSWSKKSLVLKPCQMHLVNGITDLDHLYVESATQNGEIILVPRPMPSPNYFLYYDPQKNHLRKVNVSGIFGHDGFGKVYIFFKHMDKSGESIMHLET</sequence>
<dbReference type="Pfam" id="PF08268">
    <property type="entry name" value="FBA_3"/>
    <property type="match status" value="1"/>
</dbReference>
<feature type="domain" description="F-box associated beta-propeller type 3" evidence="2">
    <location>
        <begin position="116"/>
        <end position="413"/>
    </location>
</feature>
<dbReference type="InterPro" id="IPR017451">
    <property type="entry name" value="F-box-assoc_interact_dom"/>
</dbReference>
<feature type="region of interest" description="Disordered" evidence="1">
    <location>
        <begin position="120"/>
        <end position="139"/>
    </location>
</feature>
<organism evidence="3 4">
    <name type="scientific">Eutrema salsugineum</name>
    <name type="common">Saltwater cress</name>
    <name type="synonym">Sisymbrium salsugineum</name>
    <dbReference type="NCBI Taxonomy" id="72664"/>
    <lineage>
        <taxon>Eukaryota</taxon>
        <taxon>Viridiplantae</taxon>
        <taxon>Streptophyta</taxon>
        <taxon>Embryophyta</taxon>
        <taxon>Tracheophyta</taxon>
        <taxon>Spermatophyta</taxon>
        <taxon>Magnoliopsida</taxon>
        <taxon>eudicotyledons</taxon>
        <taxon>Gunneridae</taxon>
        <taxon>Pentapetalae</taxon>
        <taxon>rosids</taxon>
        <taxon>malvids</taxon>
        <taxon>Brassicales</taxon>
        <taxon>Brassicaceae</taxon>
        <taxon>Eutremeae</taxon>
        <taxon>Eutrema</taxon>
    </lineage>
</organism>
<proteinExistence type="predicted"/>
<protein>
    <recommendedName>
        <fullName evidence="2">F-box associated beta-propeller type 3 domain-containing protein</fullName>
    </recommendedName>
</protein>
<dbReference type="InterPro" id="IPR013187">
    <property type="entry name" value="F-box-assoc_dom_typ3"/>
</dbReference>
<gene>
    <name evidence="3" type="ORF">EUTSA_v10005275mg</name>
</gene>
<dbReference type="KEGG" id="eus:EUTSA_v10005275mg"/>
<dbReference type="InterPro" id="IPR036047">
    <property type="entry name" value="F-box-like_dom_sf"/>
</dbReference>
<dbReference type="OMA" id="RSRYFTN"/>
<evidence type="ECO:0000313" key="4">
    <source>
        <dbReference type="Proteomes" id="UP000030689"/>
    </source>
</evidence>
<dbReference type="OrthoDB" id="687122at2759"/>
<dbReference type="AlphaFoldDB" id="V4KWC5"/>
<reference evidence="3 4" key="1">
    <citation type="journal article" date="2013" name="Front. Plant Sci.">
        <title>The Reference Genome of the Halophytic Plant Eutrema salsugineum.</title>
        <authorList>
            <person name="Yang R."/>
            <person name="Jarvis D.E."/>
            <person name="Chen H."/>
            <person name="Beilstein M.A."/>
            <person name="Grimwood J."/>
            <person name="Jenkins J."/>
            <person name="Shu S."/>
            <person name="Prochnik S."/>
            <person name="Xin M."/>
            <person name="Ma C."/>
            <person name="Schmutz J."/>
            <person name="Wing R.A."/>
            <person name="Mitchell-Olds T."/>
            <person name="Schumaker K.S."/>
            <person name="Wang X."/>
        </authorList>
    </citation>
    <scope>NUCLEOTIDE SEQUENCE [LARGE SCALE GENOMIC DNA]</scope>
</reference>
<dbReference type="PANTHER" id="PTHR31111:SF37">
    <property type="entry name" value="F-BOX ONLY PROTEIN 8"/>
    <property type="match status" value="1"/>
</dbReference>
<evidence type="ECO:0000259" key="2">
    <source>
        <dbReference type="Pfam" id="PF08268"/>
    </source>
</evidence>
<evidence type="ECO:0000313" key="3">
    <source>
        <dbReference type="EMBL" id="ESQ31658.1"/>
    </source>
</evidence>
<dbReference type="EMBL" id="KI517748">
    <property type="protein sequence ID" value="ESQ31658.1"/>
    <property type="molecule type" value="Genomic_DNA"/>
</dbReference>